<protein>
    <submittedName>
        <fullName evidence="4">GGDEF domain-containing protein</fullName>
    </submittedName>
</protein>
<evidence type="ECO:0000313" key="4">
    <source>
        <dbReference type="EMBL" id="MCM4081331.1"/>
    </source>
</evidence>
<dbReference type="Pfam" id="PF00990">
    <property type="entry name" value="GGDEF"/>
    <property type="match status" value="1"/>
</dbReference>
<gene>
    <name evidence="4" type="ORF">LXN57_27530</name>
</gene>
<keyword evidence="5" id="KW-1185">Reference proteome</keyword>
<dbReference type="CDD" id="cd01949">
    <property type="entry name" value="GGDEF"/>
    <property type="match status" value="1"/>
</dbReference>
<organism evidence="4 5">
    <name type="scientific">Paractinoplanes hotanensis</name>
    <dbReference type="NCBI Taxonomy" id="2906497"/>
    <lineage>
        <taxon>Bacteria</taxon>
        <taxon>Bacillati</taxon>
        <taxon>Actinomycetota</taxon>
        <taxon>Actinomycetes</taxon>
        <taxon>Micromonosporales</taxon>
        <taxon>Micromonosporaceae</taxon>
        <taxon>Paractinoplanes</taxon>
    </lineage>
</organism>
<feature type="transmembrane region" description="Helical" evidence="1">
    <location>
        <begin position="60"/>
        <end position="82"/>
    </location>
</feature>
<feature type="transmembrane region" description="Helical" evidence="1">
    <location>
        <begin position="285"/>
        <end position="305"/>
    </location>
</feature>
<dbReference type="Proteomes" id="UP001523216">
    <property type="component" value="Unassembled WGS sequence"/>
</dbReference>
<name>A0ABT0Y5L6_9ACTN</name>
<evidence type="ECO:0000259" key="3">
    <source>
        <dbReference type="PROSITE" id="PS50887"/>
    </source>
</evidence>
<dbReference type="InterPro" id="IPR043128">
    <property type="entry name" value="Rev_trsase/Diguanyl_cyclase"/>
</dbReference>
<feature type="chain" id="PRO_5045641594" evidence="2">
    <location>
        <begin position="22"/>
        <end position="485"/>
    </location>
</feature>
<feature type="domain" description="GGDEF" evidence="3">
    <location>
        <begin position="356"/>
        <end position="485"/>
    </location>
</feature>
<feature type="transmembrane region" description="Helical" evidence="1">
    <location>
        <begin position="94"/>
        <end position="111"/>
    </location>
</feature>
<dbReference type="Gene3D" id="3.30.70.270">
    <property type="match status" value="1"/>
</dbReference>
<evidence type="ECO:0000313" key="5">
    <source>
        <dbReference type="Proteomes" id="UP001523216"/>
    </source>
</evidence>
<accession>A0ABT0Y5L6</accession>
<keyword evidence="2" id="KW-0732">Signal</keyword>
<dbReference type="InterPro" id="IPR000160">
    <property type="entry name" value="GGDEF_dom"/>
</dbReference>
<dbReference type="InterPro" id="IPR052155">
    <property type="entry name" value="Biofilm_reg_signaling"/>
</dbReference>
<keyword evidence="1" id="KW-1133">Transmembrane helix</keyword>
<keyword evidence="1" id="KW-0472">Membrane</keyword>
<feature type="transmembrane region" description="Helical" evidence="1">
    <location>
        <begin position="260"/>
        <end position="279"/>
    </location>
</feature>
<keyword evidence="1" id="KW-0812">Transmembrane</keyword>
<feature type="transmembrane region" description="Helical" evidence="1">
    <location>
        <begin position="222"/>
        <end position="239"/>
    </location>
</feature>
<sequence length="485" mass="51582">MRRVPALLVPTFALPAGAVSAVAPGTSAAHWSYLAAFAVLVALAWVRLRTLRGPTRSGYAFIVAALSVWLAGDLLFDALTWIIGDTDTVTPSDLLWLAGYPLLAAGLVRLTQLRAPGRLREGMLDGLVMATVMAWLCWQFVILPAAEHERLSLQIVVSAFYPFGDVLLFAATAILVLTPGTKRGPTPYLVGALALTLIGDVGISTLPELFPGLSETLQTDRLDGVLLLANSLLVAAVVHRDADRIADRVSREQRLHPARVVFLGIALVVLPTTAGLHTLETTLSRVSLVVSVVLMTTLVLVRFVFVVREQERIRAALAHQAGHDQLTGLANRPTLHSLLEHTLSGPRGDGPRGDGFGPVLFYLDLNGFKEVNDRYGHAAGDAVLVEFARRLEAALRPGDVAARLGGDEFVVLAGDVTGDQDARLLAERLRGLAAEPVRRGTDLYPIGVSVGLAAAGGLAQPDADALLAAADAAMYAEKSARLSRT</sequence>
<dbReference type="SMART" id="SM00267">
    <property type="entry name" value="GGDEF"/>
    <property type="match status" value="1"/>
</dbReference>
<dbReference type="RefSeq" id="WP_251801129.1">
    <property type="nucleotide sequence ID" value="NZ_JAMQOL010000040.1"/>
</dbReference>
<comment type="caution">
    <text evidence="4">The sequence shown here is derived from an EMBL/GenBank/DDBJ whole genome shotgun (WGS) entry which is preliminary data.</text>
</comment>
<feature type="transmembrane region" description="Helical" evidence="1">
    <location>
        <begin position="189"/>
        <end position="210"/>
    </location>
</feature>
<dbReference type="SUPFAM" id="SSF55073">
    <property type="entry name" value="Nucleotide cyclase"/>
    <property type="match status" value="1"/>
</dbReference>
<evidence type="ECO:0000256" key="2">
    <source>
        <dbReference type="SAM" id="SignalP"/>
    </source>
</evidence>
<feature type="transmembrane region" description="Helical" evidence="1">
    <location>
        <begin position="123"/>
        <end position="143"/>
    </location>
</feature>
<evidence type="ECO:0000256" key="1">
    <source>
        <dbReference type="SAM" id="Phobius"/>
    </source>
</evidence>
<dbReference type="PROSITE" id="PS50887">
    <property type="entry name" value="GGDEF"/>
    <property type="match status" value="1"/>
</dbReference>
<feature type="transmembrane region" description="Helical" evidence="1">
    <location>
        <begin position="31"/>
        <end position="48"/>
    </location>
</feature>
<proteinExistence type="predicted"/>
<reference evidence="4 5" key="1">
    <citation type="submission" date="2022-06" db="EMBL/GenBank/DDBJ databases">
        <title>Actinoplanes abujensis sp. nov., isolated from Nigerian arid soil.</title>
        <authorList>
            <person name="Ding P."/>
        </authorList>
    </citation>
    <scope>NUCLEOTIDE SEQUENCE [LARGE SCALE GENOMIC DNA]</scope>
    <source>
        <strain evidence="5">TRM88002</strain>
    </source>
</reference>
<dbReference type="PANTHER" id="PTHR44757:SF2">
    <property type="entry name" value="BIOFILM ARCHITECTURE MAINTENANCE PROTEIN MBAA"/>
    <property type="match status" value="1"/>
</dbReference>
<dbReference type="EMBL" id="JAMQOL010000040">
    <property type="protein sequence ID" value="MCM4081331.1"/>
    <property type="molecule type" value="Genomic_DNA"/>
</dbReference>
<dbReference type="NCBIfam" id="TIGR00254">
    <property type="entry name" value="GGDEF"/>
    <property type="match status" value="1"/>
</dbReference>
<feature type="signal peptide" evidence="2">
    <location>
        <begin position="1"/>
        <end position="21"/>
    </location>
</feature>
<dbReference type="PANTHER" id="PTHR44757">
    <property type="entry name" value="DIGUANYLATE CYCLASE DGCP"/>
    <property type="match status" value="1"/>
</dbReference>
<feature type="transmembrane region" description="Helical" evidence="1">
    <location>
        <begin position="155"/>
        <end position="177"/>
    </location>
</feature>
<dbReference type="InterPro" id="IPR029787">
    <property type="entry name" value="Nucleotide_cyclase"/>
</dbReference>